<dbReference type="EMBL" id="CYZX01000003">
    <property type="protein sequence ID" value="CUN90037.1"/>
    <property type="molecule type" value="Genomic_DNA"/>
</dbReference>
<dbReference type="FunFam" id="3.30.565.10:FF:000006">
    <property type="entry name" value="Sensor histidine kinase WalK"/>
    <property type="match status" value="1"/>
</dbReference>
<dbReference type="Gene3D" id="3.30.565.10">
    <property type="entry name" value="Histidine kinase-like ATPase, C-terminal domain"/>
    <property type="match status" value="1"/>
</dbReference>
<dbReference type="CDD" id="cd00082">
    <property type="entry name" value="HisKA"/>
    <property type="match status" value="1"/>
</dbReference>
<protein>
    <recommendedName>
        <fullName evidence="3">histidine kinase</fullName>
        <ecNumber evidence="3">2.7.13.3</ecNumber>
    </recommendedName>
</protein>
<dbReference type="Pfam" id="PF00512">
    <property type="entry name" value="HisKA"/>
    <property type="match status" value="1"/>
</dbReference>
<dbReference type="SMART" id="SM00388">
    <property type="entry name" value="HisKA"/>
    <property type="match status" value="1"/>
</dbReference>
<dbReference type="SUPFAM" id="SSF50998">
    <property type="entry name" value="Quinoprotein alcohol dehydrogenase-like"/>
    <property type="match status" value="2"/>
</dbReference>
<dbReference type="GO" id="GO:0000155">
    <property type="term" value="F:phosphorelay sensor kinase activity"/>
    <property type="evidence" value="ECO:0007669"/>
    <property type="project" value="InterPro"/>
</dbReference>
<dbReference type="InterPro" id="IPR036097">
    <property type="entry name" value="HisK_dim/P_sf"/>
</dbReference>
<evidence type="ECO:0000256" key="1">
    <source>
        <dbReference type="ARBA" id="ARBA00000085"/>
    </source>
</evidence>
<dbReference type="EC" id="2.7.13.3" evidence="3"/>
<keyword evidence="8" id="KW-0472">Membrane</keyword>
<dbReference type="PROSITE" id="PS50109">
    <property type="entry name" value="HIS_KIN"/>
    <property type="match status" value="1"/>
</dbReference>
<sequence>MSKKRKYIIFLLFLFIIVLGGNQIVYSDDKVIYDNEIVKNDAVNFQSLTVKDGISNDYITKILQDSRGYMWIGTADGLNRYDGSGVRIYNYSYEDEKSLNSTYITALAEDSNGNMWVGTGGGLSIINMKTNEVTRIGNNYNSDYSISNYHVTAIFKDNNNTMWVGTSDGLNMYDEQTGKFRKYYAEEGNSNSLTNSYITDIKEFKDGNIVVATKSGATYIDINTFEINKMKDIHENNKYIYSIDFDNDYKTWYSTKSGIYYINDNKIQSVYFDVDIGERINTDISYILCDSQENIWFASSNGLIKYEQKDDITKVYKTDKEVSNSLLSNYITYVYEDRNGVIWIGTDNGVSILNNTQQFNKKYNYLLHNLGISESSVTSILEDSHGDIWVGTKYNGVFCFNEETNETIRYVHDDTMEQSLSSNSINHLHEVEPGKIMLSTDESVDVILKEDGTIQNINKNRLGEAANKNYLKFYYDGQSTWVGSNEGFYIHKNGGNLAKSYNSHFEEYGLSNYRVIDIFQDEEDENILWLAGGRYTGLIKFHKEEGIIKNYTSDDNNNDLTYDTINCIQGDGNGNLWIGTNAGLNKFNIETETFTNYSKKDGLANDYINSLLIDDEGNLWIGTNNGLSKFNIKKQKFTNYSEADGLQGTLFNRGAAYKTKSGKMFFGTNKGIISFNPSEIKEEIYNEDKVVLGNIRVNNQLIDYDDNEIIKLNHNENNIEIKYFLPDYGRIGGVSYTYMLEGVDSDWQYPENRNNAIYTLLSPGNYTFKVRGIKSNGDITEETSLNFIVKSPIWRTKTAFILYFIIIAAIVIYVRNHVKILKAIVDRQTKEINAQMETNRELYERNIKNEKFKNDYFVNLSHELRTPINIIIATVQLVRTLVGKDNLYNENREKYLNIITKSSNNLLGIINDIIDSSKIESGAYKIKKQEGIDIVYLVEETALGMSSLISEKGIELIIDPEIEEKIICCDPNEIERCIINLIGNAVKFTEEGGEIRVFIKDYGELVSISVEDTGLGISLEDQKFIFNRFEQGENMNSTQVSSSGIGLTLVKYIVELHNGKVTLESELNKGSKFTIILPV</sequence>
<dbReference type="InterPro" id="IPR003594">
    <property type="entry name" value="HATPase_dom"/>
</dbReference>
<dbReference type="InterPro" id="IPR004358">
    <property type="entry name" value="Sig_transdc_His_kin-like_C"/>
</dbReference>
<keyword evidence="6 10" id="KW-0418">Kinase</keyword>
<evidence type="ECO:0000256" key="8">
    <source>
        <dbReference type="SAM" id="Phobius"/>
    </source>
</evidence>
<dbReference type="Pfam" id="PF07495">
    <property type="entry name" value="Y_Y_Y"/>
    <property type="match status" value="1"/>
</dbReference>
<reference evidence="10 11" key="1">
    <citation type="submission" date="2015-09" db="EMBL/GenBank/DDBJ databases">
        <authorList>
            <consortium name="Pathogen Informatics"/>
        </authorList>
    </citation>
    <scope>NUCLEOTIDE SEQUENCE [LARGE SCALE GENOMIC DNA]</scope>
    <source>
        <strain evidence="10 11">2789STDY5834856</strain>
    </source>
</reference>
<dbReference type="GO" id="GO:0016020">
    <property type="term" value="C:membrane"/>
    <property type="evidence" value="ECO:0007669"/>
    <property type="project" value="UniProtKB-SubCell"/>
</dbReference>
<dbReference type="InterPro" id="IPR015943">
    <property type="entry name" value="WD40/YVTN_repeat-like_dom_sf"/>
</dbReference>
<dbReference type="InterPro" id="IPR011123">
    <property type="entry name" value="Y_Y_Y"/>
</dbReference>
<evidence type="ECO:0000313" key="11">
    <source>
        <dbReference type="Proteomes" id="UP000095594"/>
    </source>
</evidence>
<keyword evidence="4" id="KW-0597">Phosphoprotein</keyword>
<evidence type="ECO:0000256" key="7">
    <source>
        <dbReference type="ARBA" id="ARBA00023012"/>
    </source>
</evidence>
<evidence type="ECO:0000259" key="9">
    <source>
        <dbReference type="PROSITE" id="PS50109"/>
    </source>
</evidence>
<keyword evidence="8" id="KW-0812">Transmembrane</keyword>
<name>A0A174ANL2_9CLOT</name>
<dbReference type="SUPFAM" id="SSF47384">
    <property type="entry name" value="Homodimeric domain of signal transducing histidine kinase"/>
    <property type="match status" value="1"/>
</dbReference>
<keyword evidence="5 10" id="KW-0808">Transferase</keyword>
<feature type="domain" description="Histidine kinase" evidence="9">
    <location>
        <begin position="859"/>
        <end position="1079"/>
    </location>
</feature>
<organism evidence="10 11">
    <name type="scientific">Clostridium disporicum</name>
    <dbReference type="NCBI Taxonomy" id="84024"/>
    <lineage>
        <taxon>Bacteria</taxon>
        <taxon>Bacillati</taxon>
        <taxon>Bacillota</taxon>
        <taxon>Clostridia</taxon>
        <taxon>Eubacteriales</taxon>
        <taxon>Clostridiaceae</taxon>
        <taxon>Clostridium</taxon>
    </lineage>
</organism>
<evidence type="ECO:0000256" key="5">
    <source>
        <dbReference type="ARBA" id="ARBA00022679"/>
    </source>
</evidence>
<evidence type="ECO:0000256" key="4">
    <source>
        <dbReference type="ARBA" id="ARBA00022553"/>
    </source>
</evidence>
<dbReference type="Pfam" id="PF02518">
    <property type="entry name" value="HATPase_c"/>
    <property type="match status" value="1"/>
</dbReference>
<dbReference type="InterPro" id="IPR003661">
    <property type="entry name" value="HisK_dim/P_dom"/>
</dbReference>
<dbReference type="RefSeq" id="WP_055263860.1">
    <property type="nucleotide sequence ID" value="NZ_CABIXQ010000003.1"/>
</dbReference>
<dbReference type="InterPro" id="IPR011110">
    <property type="entry name" value="Reg_prop"/>
</dbReference>
<dbReference type="Proteomes" id="UP000095594">
    <property type="component" value="Unassembled WGS sequence"/>
</dbReference>
<gene>
    <name evidence="10" type="primary">luxQ_2</name>
    <name evidence="10" type="ORF">ERS852471_00647</name>
</gene>
<evidence type="ECO:0000256" key="6">
    <source>
        <dbReference type="ARBA" id="ARBA00022777"/>
    </source>
</evidence>
<dbReference type="Gene3D" id="2.60.40.10">
    <property type="entry name" value="Immunoglobulins"/>
    <property type="match status" value="1"/>
</dbReference>
<dbReference type="Pfam" id="PF07494">
    <property type="entry name" value="Reg_prop"/>
    <property type="match status" value="7"/>
</dbReference>
<dbReference type="SMART" id="SM00387">
    <property type="entry name" value="HATPase_c"/>
    <property type="match status" value="1"/>
</dbReference>
<dbReference type="SUPFAM" id="SSF63829">
    <property type="entry name" value="Calcium-dependent phosphotriesterase"/>
    <property type="match status" value="1"/>
</dbReference>
<dbReference type="PANTHER" id="PTHR43547:SF2">
    <property type="entry name" value="HYBRID SIGNAL TRANSDUCTION HISTIDINE KINASE C"/>
    <property type="match status" value="1"/>
</dbReference>
<proteinExistence type="predicted"/>
<keyword evidence="8" id="KW-1133">Transmembrane helix</keyword>
<dbReference type="PANTHER" id="PTHR43547">
    <property type="entry name" value="TWO-COMPONENT HISTIDINE KINASE"/>
    <property type="match status" value="1"/>
</dbReference>
<feature type="transmembrane region" description="Helical" evidence="8">
    <location>
        <begin position="794"/>
        <end position="814"/>
    </location>
</feature>
<comment type="subcellular location">
    <subcellularLocation>
        <location evidence="2">Membrane</location>
    </subcellularLocation>
</comment>
<dbReference type="AlphaFoldDB" id="A0A174ANL2"/>
<dbReference type="OrthoDB" id="9813394at2"/>
<dbReference type="Gene3D" id="2.130.10.10">
    <property type="entry name" value="YVTN repeat-like/Quinoprotein amine dehydrogenase"/>
    <property type="match status" value="3"/>
</dbReference>
<evidence type="ECO:0000256" key="3">
    <source>
        <dbReference type="ARBA" id="ARBA00012438"/>
    </source>
</evidence>
<dbReference type="InterPro" id="IPR005467">
    <property type="entry name" value="His_kinase_dom"/>
</dbReference>
<dbReference type="SUPFAM" id="SSF55874">
    <property type="entry name" value="ATPase domain of HSP90 chaperone/DNA topoisomerase II/histidine kinase"/>
    <property type="match status" value="1"/>
</dbReference>
<accession>A0A174ANL2</accession>
<dbReference type="Gene3D" id="1.10.287.130">
    <property type="match status" value="1"/>
</dbReference>
<dbReference type="InterPro" id="IPR036890">
    <property type="entry name" value="HATPase_C_sf"/>
</dbReference>
<dbReference type="PRINTS" id="PR00344">
    <property type="entry name" value="BCTRLSENSOR"/>
</dbReference>
<keyword evidence="7" id="KW-0902">Two-component regulatory system</keyword>
<dbReference type="InterPro" id="IPR011047">
    <property type="entry name" value="Quinoprotein_ADH-like_sf"/>
</dbReference>
<evidence type="ECO:0000256" key="2">
    <source>
        <dbReference type="ARBA" id="ARBA00004370"/>
    </source>
</evidence>
<comment type="catalytic activity">
    <reaction evidence="1">
        <text>ATP + protein L-histidine = ADP + protein N-phospho-L-histidine.</text>
        <dbReference type="EC" id="2.7.13.3"/>
    </reaction>
</comment>
<dbReference type="InterPro" id="IPR013783">
    <property type="entry name" value="Ig-like_fold"/>
</dbReference>
<evidence type="ECO:0000313" key="10">
    <source>
        <dbReference type="EMBL" id="CUN90037.1"/>
    </source>
</evidence>